<protein>
    <submittedName>
        <fullName evidence="4">Type III-B CRISPR module RAMP protein Cmr6</fullName>
    </submittedName>
</protein>
<accession>A0ABV6AWT4</accession>
<dbReference type="Pfam" id="PF03787">
    <property type="entry name" value="RAMPs"/>
    <property type="match status" value="1"/>
</dbReference>
<feature type="coiled-coil region" evidence="2">
    <location>
        <begin position="250"/>
        <end position="293"/>
    </location>
</feature>
<dbReference type="InterPro" id="IPR005537">
    <property type="entry name" value="RAMP_III_fam"/>
</dbReference>
<dbReference type="PANTHER" id="PTHR39965:SF1">
    <property type="entry name" value="CRISPR SYSTEM CMR SUBUNIT CMR6"/>
    <property type="match status" value="1"/>
</dbReference>
<evidence type="ECO:0000313" key="5">
    <source>
        <dbReference type="Proteomes" id="UP001589733"/>
    </source>
</evidence>
<evidence type="ECO:0000313" key="4">
    <source>
        <dbReference type="EMBL" id="MFB9991967.1"/>
    </source>
</evidence>
<keyword evidence="5" id="KW-1185">Reference proteome</keyword>
<gene>
    <name evidence="4" type="primary">cmr6</name>
    <name evidence="4" type="ORF">ACFFLM_08345</name>
</gene>
<dbReference type="PANTHER" id="PTHR39965">
    <property type="entry name" value="CRISPR SYSTEM CMR SUBUNIT CMR6"/>
    <property type="match status" value="1"/>
</dbReference>
<comment type="caution">
    <text evidence="4">The sequence shown here is derived from an EMBL/GenBank/DDBJ whole genome shotgun (WGS) entry which is preliminary data.</text>
</comment>
<evidence type="ECO:0000256" key="2">
    <source>
        <dbReference type="SAM" id="Coils"/>
    </source>
</evidence>
<evidence type="ECO:0000259" key="3">
    <source>
        <dbReference type="Pfam" id="PF03787"/>
    </source>
</evidence>
<keyword evidence="2" id="KW-0175">Coiled coil</keyword>
<keyword evidence="1" id="KW-0051">Antiviral defense</keyword>
<proteinExistence type="predicted"/>
<dbReference type="NCBIfam" id="TIGR01898">
    <property type="entry name" value="cas_TM1791_cmr6"/>
    <property type="match status" value="1"/>
</dbReference>
<name>A0ABV6AWT4_9DEIO</name>
<sequence length="336" mass="36235">MRQTLSGFPAVGATHAGQLLGLLFDGSEKEARAEFLKTAAKIKPSSAYQAAFEVWRGVTLPSITATTSGPLAIGLGNASPTEVGLTLHRTYGLPYLPGSALKGLAVRAARDYPLGEAACKALFGDAESAAHLIWWDGWLDPACRAPLQLDTITVHHQKYYGSAGQSGPQEIWPTDFDDPNPVAFLSVPPHTKFHLALGKSTPELDDQWVHLAAELLGYGLSKLGLGGKTNAGYGSFEVTLPPKLLRADEIEAANQKAEQVAQTQAAAEDAQLVSRIAEELKNARAIRENAERMLSRIAALPVERREKPVSAVLEQARKFGEKELAKKARKLLEEQE</sequence>
<dbReference type="RefSeq" id="WP_380008011.1">
    <property type="nucleotide sequence ID" value="NZ_JBHLYR010000027.1"/>
</dbReference>
<reference evidence="4 5" key="1">
    <citation type="submission" date="2024-09" db="EMBL/GenBank/DDBJ databases">
        <authorList>
            <person name="Sun Q."/>
            <person name="Mori K."/>
        </authorList>
    </citation>
    <scope>NUCLEOTIDE SEQUENCE [LARGE SCALE GENOMIC DNA]</scope>
    <source>
        <strain evidence="4 5">JCM 13503</strain>
    </source>
</reference>
<dbReference type="Proteomes" id="UP001589733">
    <property type="component" value="Unassembled WGS sequence"/>
</dbReference>
<feature type="domain" description="CRISPR type III-associated protein" evidence="3">
    <location>
        <begin position="65"/>
        <end position="237"/>
    </location>
</feature>
<organism evidence="4 5">
    <name type="scientific">Deinococcus oregonensis</name>
    <dbReference type="NCBI Taxonomy" id="1805970"/>
    <lineage>
        <taxon>Bacteria</taxon>
        <taxon>Thermotogati</taxon>
        <taxon>Deinococcota</taxon>
        <taxon>Deinococci</taxon>
        <taxon>Deinococcales</taxon>
        <taxon>Deinococcaceae</taxon>
        <taxon>Deinococcus</taxon>
    </lineage>
</organism>
<dbReference type="InterPro" id="IPR010172">
    <property type="entry name" value="CRISPR-assoc_prot_TM1791"/>
</dbReference>
<evidence type="ECO:0000256" key="1">
    <source>
        <dbReference type="ARBA" id="ARBA00023118"/>
    </source>
</evidence>
<dbReference type="EMBL" id="JBHLYR010000027">
    <property type="protein sequence ID" value="MFB9991967.1"/>
    <property type="molecule type" value="Genomic_DNA"/>
</dbReference>